<dbReference type="EMBL" id="BAAAZN010000003">
    <property type="protein sequence ID" value="GAA3536024.1"/>
    <property type="molecule type" value="Genomic_DNA"/>
</dbReference>
<comment type="subcellular location">
    <subcellularLocation>
        <location evidence="1">Cell membrane</location>
        <topology evidence="1">Multi-pass membrane protein</topology>
    </subcellularLocation>
</comment>
<keyword evidence="5 8" id="KW-0812">Transmembrane</keyword>
<name>A0ABP6VL78_9PSEU</name>
<dbReference type="Proteomes" id="UP001500689">
    <property type="component" value="Unassembled WGS sequence"/>
</dbReference>
<dbReference type="InterPro" id="IPR011701">
    <property type="entry name" value="MFS"/>
</dbReference>
<reference evidence="11" key="1">
    <citation type="journal article" date="2019" name="Int. J. Syst. Evol. Microbiol.">
        <title>The Global Catalogue of Microorganisms (GCM) 10K type strain sequencing project: providing services to taxonomists for standard genome sequencing and annotation.</title>
        <authorList>
            <consortium name="The Broad Institute Genomics Platform"/>
            <consortium name="The Broad Institute Genome Sequencing Center for Infectious Disease"/>
            <person name="Wu L."/>
            <person name="Ma J."/>
        </authorList>
    </citation>
    <scope>NUCLEOTIDE SEQUENCE [LARGE SCALE GENOMIC DNA]</scope>
    <source>
        <strain evidence="11">JCM 16898</strain>
    </source>
</reference>
<dbReference type="Gene3D" id="1.20.1250.20">
    <property type="entry name" value="MFS general substrate transporter like domains"/>
    <property type="match status" value="2"/>
</dbReference>
<evidence type="ECO:0000256" key="6">
    <source>
        <dbReference type="ARBA" id="ARBA00022989"/>
    </source>
</evidence>
<evidence type="ECO:0000256" key="1">
    <source>
        <dbReference type="ARBA" id="ARBA00004651"/>
    </source>
</evidence>
<feature type="transmembrane region" description="Helical" evidence="8">
    <location>
        <begin position="396"/>
        <end position="416"/>
    </location>
</feature>
<evidence type="ECO:0000256" key="7">
    <source>
        <dbReference type="ARBA" id="ARBA00023136"/>
    </source>
</evidence>
<feature type="transmembrane region" description="Helical" evidence="8">
    <location>
        <begin position="168"/>
        <end position="188"/>
    </location>
</feature>
<sequence length="446" mass="45596">MLTHAPATDAALRRLGGVLIMGAVLSVLDATIVSVGIGVIARDLDSSLPTVQWVASVYLLAASLTIPLSGWLTDRFGGRRVWIAAVGLFTLGTVLCGFAWSAPALIAFRVLHGLGGGLMQPVGQAIFAQAAGPRLGRMIGVVTLPATVAPVLGPMLGGALVQNLGWRWLFFGVVPLGVATLVLACLLLPRDESAGARDRLDVRGLLLLPTGLGALGYGLGEGAGFLAVVGAALLVAYGFHARRVNSPLLDLKLFSHKAFTVASASTFLLGASLYSSMLLLPLYYEQVERASALTAGLLLAPQALGSAAVLVAGGRLLERFGPRAVLLSGIGLSFVGTVAFACLGAAPSPVLLTASLLVRGIGLGATTTPGMTMLYTSLERSHIPRAASAINVINRIGGSLGTALLVSVLHSCPPGAGAFGTTFTWALGLSVLSLVPAVFFPKGARA</sequence>
<dbReference type="InterPro" id="IPR036259">
    <property type="entry name" value="MFS_trans_sf"/>
</dbReference>
<comment type="caution">
    <text evidence="10">The sequence shown here is derived from an EMBL/GenBank/DDBJ whole genome shotgun (WGS) entry which is preliminary data.</text>
</comment>
<evidence type="ECO:0000256" key="4">
    <source>
        <dbReference type="ARBA" id="ARBA00022475"/>
    </source>
</evidence>
<dbReference type="Pfam" id="PF07690">
    <property type="entry name" value="MFS_1"/>
    <property type="match status" value="1"/>
</dbReference>
<feature type="transmembrane region" description="Helical" evidence="8">
    <location>
        <begin position="261"/>
        <end position="284"/>
    </location>
</feature>
<feature type="transmembrane region" description="Helical" evidence="8">
    <location>
        <begin position="352"/>
        <end position="375"/>
    </location>
</feature>
<evidence type="ECO:0000313" key="10">
    <source>
        <dbReference type="EMBL" id="GAA3536024.1"/>
    </source>
</evidence>
<feature type="transmembrane region" description="Helical" evidence="8">
    <location>
        <begin position="324"/>
        <end position="346"/>
    </location>
</feature>
<accession>A0ABP6VL78</accession>
<evidence type="ECO:0000256" key="2">
    <source>
        <dbReference type="ARBA" id="ARBA00008537"/>
    </source>
</evidence>
<organism evidence="10 11">
    <name type="scientific">Amycolatopsis ultiminotia</name>
    <dbReference type="NCBI Taxonomy" id="543629"/>
    <lineage>
        <taxon>Bacteria</taxon>
        <taxon>Bacillati</taxon>
        <taxon>Actinomycetota</taxon>
        <taxon>Actinomycetes</taxon>
        <taxon>Pseudonocardiales</taxon>
        <taxon>Pseudonocardiaceae</taxon>
        <taxon>Amycolatopsis</taxon>
    </lineage>
</organism>
<dbReference type="NCBIfam" id="TIGR00711">
    <property type="entry name" value="efflux_EmrB"/>
    <property type="match status" value="1"/>
</dbReference>
<keyword evidence="6 8" id="KW-1133">Transmembrane helix</keyword>
<feature type="transmembrane region" description="Helical" evidence="8">
    <location>
        <begin position="81"/>
        <end position="100"/>
    </location>
</feature>
<evidence type="ECO:0000256" key="5">
    <source>
        <dbReference type="ARBA" id="ARBA00022692"/>
    </source>
</evidence>
<gene>
    <name evidence="10" type="ORF">GCM10022222_19620</name>
</gene>
<protein>
    <submittedName>
        <fullName evidence="10">DHA2 family efflux MFS transporter permease subunit</fullName>
    </submittedName>
</protein>
<dbReference type="InterPro" id="IPR020846">
    <property type="entry name" value="MFS_dom"/>
</dbReference>
<keyword evidence="4" id="KW-1003">Cell membrane</keyword>
<dbReference type="PROSITE" id="PS50850">
    <property type="entry name" value="MFS"/>
    <property type="match status" value="1"/>
</dbReference>
<feature type="transmembrane region" description="Helical" evidence="8">
    <location>
        <begin position="53"/>
        <end position="72"/>
    </location>
</feature>
<feature type="domain" description="Major facilitator superfamily (MFS) profile" evidence="9">
    <location>
        <begin position="15"/>
        <end position="445"/>
    </location>
</feature>
<dbReference type="CDD" id="cd17503">
    <property type="entry name" value="MFS_LmrB_MDR_like"/>
    <property type="match status" value="1"/>
</dbReference>
<evidence type="ECO:0000256" key="8">
    <source>
        <dbReference type="SAM" id="Phobius"/>
    </source>
</evidence>
<evidence type="ECO:0000313" key="11">
    <source>
        <dbReference type="Proteomes" id="UP001500689"/>
    </source>
</evidence>
<evidence type="ECO:0000259" key="9">
    <source>
        <dbReference type="PROSITE" id="PS50850"/>
    </source>
</evidence>
<keyword evidence="7 8" id="KW-0472">Membrane</keyword>
<keyword evidence="3" id="KW-0813">Transport</keyword>
<proteinExistence type="inferred from homology"/>
<dbReference type="SUPFAM" id="SSF103473">
    <property type="entry name" value="MFS general substrate transporter"/>
    <property type="match status" value="1"/>
</dbReference>
<dbReference type="InterPro" id="IPR004638">
    <property type="entry name" value="EmrB-like"/>
</dbReference>
<feature type="transmembrane region" description="Helical" evidence="8">
    <location>
        <begin position="223"/>
        <end position="240"/>
    </location>
</feature>
<comment type="similarity">
    <text evidence="2">Belongs to the major facilitator superfamily. EmrB family.</text>
</comment>
<evidence type="ECO:0000256" key="3">
    <source>
        <dbReference type="ARBA" id="ARBA00022448"/>
    </source>
</evidence>
<feature type="transmembrane region" description="Helical" evidence="8">
    <location>
        <begin position="18"/>
        <end position="41"/>
    </location>
</feature>
<dbReference type="PANTHER" id="PTHR42718:SF9">
    <property type="entry name" value="MAJOR FACILITATOR SUPERFAMILY MULTIDRUG TRANSPORTER MFSC"/>
    <property type="match status" value="1"/>
</dbReference>
<keyword evidence="11" id="KW-1185">Reference proteome</keyword>
<feature type="transmembrane region" description="Helical" evidence="8">
    <location>
        <begin position="139"/>
        <end position="162"/>
    </location>
</feature>
<dbReference type="RefSeq" id="WP_344857729.1">
    <property type="nucleotide sequence ID" value="NZ_BAAAZN010000003.1"/>
</dbReference>
<dbReference type="PANTHER" id="PTHR42718">
    <property type="entry name" value="MAJOR FACILITATOR SUPERFAMILY MULTIDRUG TRANSPORTER MFSC"/>
    <property type="match status" value="1"/>
</dbReference>
<feature type="transmembrane region" description="Helical" evidence="8">
    <location>
        <begin position="422"/>
        <end position="440"/>
    </location>
</feature>
<feature type="transmembrane region" description="Helical" evidence="8">
    <location>
        <begin position="290"/>
        <end position="312"/>
    </location>
</feature>